<keyword evidence="3" id="KW-1185">Reference proteome</keyword>
<comment type="caution">
    <text evidence="2">The sequence shown here is derived from an EMBL/GenBank/DDBJ whole genome shotgun (WGS) entry which is preliminary data.</text>
</comment>
<dbReference type="PRINTS" id="PR00368">
    <property type="entry name" value="FADPNR"/>
</dbReference>
<dbReference type="PRINTS" id="PR00469">
    <property type="entry name" value="PNDRDTASEII"/>
</dbReference>
<keyword evidence="1" id="KW-0560">Oxidoreductase</keyword>
<dbReference type="AlphaFoldDB" id="A0A2S7INV0"/>
<dbReference type="NCBIfam" id="TIGR04018">
    <property type="entry name" value="Bthiol_YpdA"/>
    <property type="match status" value="1"/>
</dbReference>
<gene>
    <name evidence="2" type="primary">ypdA</name>
    <name evidence="2" type="ORF">C5O19_06705</name>
</gene>
<dbReference type="PANTHER" id="PTHR43539:SF4">
    <property type="entry name" value="BACILLIREDOXIN REDUCTASE BDR"/>
    <property type="match status" value="1"/>
</dbReference>
<reference evidence="3" key="1">
    <citation type="submission" date="2018-02" db="EMBL/GenBank/DDBJ databases">
        <title>Genome sequencing of Solimonas sp. HR-BB.</title>
        <authorList>
            <person name="Lee Y."/>
            <person name="Jeon C.O."/>
        </authorList>
    </citation>
    <scope>NUCLEOTIDE SEQUENCE [LARGE SCALE GENOMIC DNA]</scope>
    <source>
        <strain evidence="3">HR-U</strain>
    </source>
</reference>
<protein>
    <submittedName>
        <fullName evidence="2">YpdA family putative bacillithiol disulfide reductase</fullName>
    </submittedName>
</protein>
<dbReference type="GO" id="GO:0004497">
    <property type="term" value="F:monooxygenase activity"/>
    <property type="evidence" value="ECO:0007669"/>
    <property type="project" value="TreeGrafter"/>
</dbReference>
<dbReference type="InterPro" id="IPR023856">
    <property type="entry name" value="Bdr"/>
</dbReference>
<dbReference type="RefSeq" id="WP_104710749.1">
    <property type="nucleotide sequence ID" value="NZ_PTRA01000001.1"/>
</dbReference>
<evidence type="ECO:0000313" key="3">
    <source>
        <dbReference type="Proteomes" id="UP000239590"/>
    </source>
</evidence>
<dbReference type="PANTHER" id="PTHR43539">
    <property type="entry name" value="FLAVIN-BINDING MONOOXYGENASE-LIKE PROTEIN (AFU_ORTHOLOGUE AFUA_4G09220)"/>
    <property type="match status" value="1"/>
</dbReference>
<dbReference type="Pfam" id="PF13738">
    <property type="entry name" value="Pyr_redox_3"/>
    <property type="match status" value="1"/>
</dbReference>
<dbReference type="Proteomes" id="UP000239590">
    <property type="component" value="Unassembled WGS sequence"/>
</dbReference>
<dbReference type="GO" id="GO:0050660">
    <property type="term" value="F:flavin adenine dinucleotide binding"/>
    <property type="evidence" value="ECO:0007669"/>
    <property type="project" value="TreeGrafter"/>
</dbReference>
<dbReference type="SUPFAM" id="SSF51905">
    <property type="entry name" value="FAD/NAD(P)-binding domain"/>
    <property type="match status" value="1"/>
</dbReference>
<proteinExistence type="predicted"/>
<organism evidence="2 3">
    <name type="scientific">Siphonobacter curvatus</name>
    <dbReference type="NCBI Taxonomy" id="2094562"/>
    <lineage>
        <taxon>Bacteria</taxon>
        <taxon>Pseudomonadati</taxon>
        <taxon>Bacteroidota</taxon>
        <taxon>Cytophagia</taxon>
        <taxon>Cytophagales</taxon>
        <taxon>Cytophagaceae</taxon>
        <taxon>Siphonobacter</taxon>
    </lineage>
</organism>
<evidence type="ECO:0000256" key="1">
    <source>
        <dbReference type="ARBA" id="ARBA00023002"/>
    </source>
</evidence>
<name>A0A2S7INV0_9BACT</name>
<dbReference type="InterPro" id="IPR036188">
    <property type="entry name" value="FAD/NAD-bd_sf"/>
</dbReference>
<dbReference type="OrthoDB" id="9778740at2"/>
<sequence>MADHQLYDVVIIGGGPIGLACGLEAQKKGLRYVILEKGCLVNSIYNYPANMTFFSTSDRLEVGGVPFVSNNAKPTRSEALEYYRRVAMSYRLNIRLFEKVEAIEDHTQSIEAIEHRQYLVRTSKASYLTANVVIAIGFYDTPNLMYIPGEDLPKVTHYYQEPHFYAGMNVLVVGANNSSVDAALETYRKGANVTMVIRAGEIGRRVKYWVKPDIENRIAEGSIKAYFHSNLTEIRETEVDIQTPDGLVTIPNDFVVAATGYQPNFDFLTGSGIVLSDDEKRYPSYDPENQESNKPGVYLAGVVCGGMDTHVWFIENSRIHAEKIIEKISAERLAVNA</sequence>
<dbReference type="Gene3D" id="3.50.50.60">
    <property type="entry name" value="FAD/NAD(P)-binding domain"/>
    <property type="match status" value="1"/>
</dbReference>
<evidence type="ECO:0000313" key="2">
    <source>
        <dbReference type="EMBL" id="PQA59336.1"/>
    </source>
</evidence>
<dbReference type="EMBL" id="PTRA01000001">
    <property type="protein sequence ID" value="PQA59336.1"/>
    <property type="molecule type" value="Genomic_DNA"/>
</dbReference>
<accession>A0A2S7INV0</accession>
<dbReference type="InterPro" id="IPR050982">
    <property type="entry name" value="Auxin_biosynth/cation_transpt"/>
</dbReference>